<keyword evidence="9" id="KW-1185">Reference proteome</keyword>
<feature type="compositionally biased region" description="Polar residues" evidence="6">
    <location>
        <begin position="7"/>
        <end position="17"/>
    </location>
</feature>
<keyword evidence="1" id="KW-0479">Metal-binding</keyword>
<accession>A0A6J8AU88</accession>
<dbReference type="InterPro" id="IPR013083">
    <property type="entry name" value="Znf_RING/FYVE/PHD"/>
</dbReference>
<evidence type="ECO:0000256" key="2">
    <source>
        <dbReference type="ARBA" id="ARBA00022771"/>
    </source>
</evidence>
<keyword evidence="5" id="KW-0175">Coiled coil</keyword>
<dbReference type="SUPFAM" id="SSF57845">
    <property type="entry name" value="B-box zinc-binding domain"/>
    <property type="match status" value="1"/>
</dbReference>
<feature type="domain" description="RING-type" evidence="7">
    <location>
        <begin position="29"/>
        <end position="74"/>
    </location>
</feature>
<dbReference type="Gene3D" id="3.30.160.60">
    <property type="entry name" value="Classic Zinc Finger"/>
    <property type="match status" value="1"/>
</dbReference>
<evidence type="ECO:0000259" key="7">
    <source>
        <dbReference type="PROSITE" id="PS50089"/>
    </source>
</evidence>
<dbReference type="AlphaFoldDB" id="A0A6J8AU88"/>
<dbReference type="Gene3D" id="3.30.40.10">
    <property type="entry name" value="Zinc/RING finger domain, C3HC4 (zinc finger)"/>
    <property type="match status" value="1"/>
</dbReference>
<name>A0A6J8AU88_MYTCO</name>
<dbReference type="PANTHER" id="PTHR25462:SF296">
    <property type="entry name" value="MEIOTIC P26, ISOFORM F"/>
    <property type="match status" value="1"/>
</dbReference>
<evidence type="ECO:0000313" key="8">
    <source>
        <dbReference type="EMBL" id="CAC5373494.1"/>
    </source>
</evidence>
<dbReference type="PANTHER" id="PTHR25462">
    <property type="entry name" value="BONUS, ISOFORM C-RELATED"/>
    <property type="match status" value="1"/>
</dbReference>
<dbReference type="InterPro" id="IPR017907">
    <property type="entry name" value="Znf_RING_CS"/>
</dbReference>
<gene>
    <name evidence="8" type="ORF">MCOR_11233</name>
</gene>
<dbReference type="Pfam" id="PF00097">
    <property type="entry name" value="zf-C3HC4"/>
    <property type="match status" value="1"/>
</dbReference>
<dbReference type="InterPro" id="IPR001841">
    <property type="entry name" value="Znf_RING"/>
</dbReference>
<protein>
    <recommendedName>
        <fullName evidence="7">RING-type domain-containing protein</fullName>
    </recommendedName>
</protein>
<evidence type="ECO:0000313" key="9">
    <source>
        <dbReference type="Proteomes" id="UP000507470"/>
    </source>
</evidence>
<sequence length="659" mass="74084">MAADVSRPTTVSVNGSKSKAGHGVDLTKCHLCTKTYTAPKQLPCLHSYCEDCIIKNLESALDTDSTAQLKCPICIAPLPDARTKDVNSLVHKLPTDHFISALMVQDVLKTKACKTCQINNKKTDAVSWCAYCAEAMCEEHAVRHNAMTPRDTHKVNAISEIEKDPSLVYPPTFCTKQKHGRKKLEKYCMDHKKLCCSDCRSLHHSECRIADIKHAVDAMKNTFGVTAVDKMKTEVANIIKNREQNITDLNNQKTQKEAAIKTLRDVINQHLDSLEVTLKEELSKAHDAEIEDMNKDIKSFKDKDATLDHYKILAEAVGRSTTDAQAYHQVEKLIEQVKILDEHVYHKKSMLSKSELDIIPLDVTGSITQLAEVKVRQTKPKIEGKEESKVSVHTAHSTIIERERRNKFLALKFQCSFISGGISLNSNLFLVDNRGKELRSYTEYGKRDTTLTFSLPGNPFDVALLPQKKNRDVVAITFPKDNQIQLIEIGNISLEKQLKHFYKTKDKGYGLASTGTKLIVACKSKLDIWDITEEHKLMHEKSIPTKGDKVKYVAVADDSRIYYTDSSERGTLNCVNMNGINIFQYSHKHLKLPMGVAIDSKGHVYVCGFHSNNVHQVSPEANLLEIMTPEDPHFRKPIALIPNAGKMFVSYENNAITLL</sequence>
<organism evidence="8 9">
    <name type="scientific">Mytilus coruscus</name>
    <name type="common">Sea mussel</name>
    <dbReference type="NCBI Taxonomy" id="42192"/>
    <lineage>
        <taxon>Eukaryota</taxon>
        <taxon>Metazoa</taxon>
        <taxon>Spiralia</taxon>
        <taxon>Lophotrochozoa</taxon>
        <taxon>Mollusca</taxon>
        <taxon>Bivalvia</taxon>
        <taxon>Autobranchia</taxon>
        <taxon>Pteriomorphia</taxon>
        <taxon>Mytilida</taxon>
        <taxon>Mytiloidea</taxon>
        <taxon>Mytilidae</taxon>
        <taxon>Mytilinae</taxon>
        <taxon>Mytilus</taxon>
    </lineage>
</organism>
<dbReference type="PROSITE" id="PS50089">
    <property type="entry name" value="ZF_RING_2"/>
    <property type="match status" value="1"/>
</dbReference>
<dbReference type="InterPro" id="IPR011042">
    <property type="entry name" value="6-blade_b-propeller_TolB-like"/>
</dbReference>
<evidence type="ECO:0000256" key="1">
    <source>
        <dbReference type="ARBA" id="ARBA00022723"/>
    </source>
</evidence>
<dbReference type="Proteomes" id="UP000507470">
    <property type="component" value="Unassembled WGS sequence"/>
</dbReference>
<evidence type="ECO:0000256" key="5">
    <source>
        <dbReference type="SAM" id="Coils"/>
    </source>
</evidence>
<dbReference type="PROSITE" id="PS00518">
    <property type="entry name" value="ZF_RING_1"/>
    <property type="match status" value="1"/>
</dbReference>
<keyword evidence="3" id="KW-0862">Zinc</keyword>
<dbReference type="InterPro" id="IPR018957">
    <property type="entry name" value="Znf_C3HC4_RING-type"/>
</dbReference>
<evidence type="ECO:0000256" key="6">
    <source>
        <dbReference type="SAM" id="MobiDB-lite"/>
    </source>
</evidence>
<proteinExistence type="predicted"/>
<feature type="coiled-coil region" evidence="5">
    <location>
        <begin position="239"/>
        <end position="303"/>
    </location>
</feature>
<dbReference type="EMBL" id="CACVKT020001908">
    <property type="protein sequence ID" value="CAC5373494.1"/>
    <property type="molecule type" value="Genomic_DNA"/>
</dbReference>
<dbReference type="SUPFAM" id="SSF57850">
    <property type="entry name" value="RING/U-box"/>
    <property type="match status" value="1"/>
</dbReference>
<dbReference type="Gene3D" id="2.120.10.30">
    <property type="entry name" value="TolB, C-terminal domain"/>
    <property type="match status" value="1"/>
</dbReference>
<dbReference type="InterPro" id="IPR047153">
    <property type="entry name" value="TRIM45/56/19-like"/>
</dbReference>
<evidence type="ECO:0000256" key="3">
    <source>
        <dbReference type="ARBA" id="ARBA00022833"/>
    </source>
</evidence>
<keyword evidence="2 4" id="KW-0863">Zinc-finger</keyword>
<dbReference type="SUPFAM" id="SSF63825">
    <property type="entry name" value="YWTD domain"/>
    <property type="match status" value="1"/>
</dbReference>
<dbReference type="CDD" id="cd19756">
    <property type="entry name" value="Bbox2"/>
    <property type="match status" value="1"/>
</dbReference>
<dbReference type="GO" id="GO:0008270">
    <property type="term" value="F:zinc ion binding"/>
    <property type="evidence" value="ECO:0007669"/>
    <property type="project" value="UniProtKB-KW"/>
</dbReference>
<evidence type="ECO:0000256" key="4">
    <source>
        <dbReference type="PROSITE-ProRule" id="PRU00175"/>
    </source>
</evidence>
<feature type="region of interest" description="Disordered" evidence="6">
    <location>
        <begin position="1"/>
        <end position="21"/>
    </location>
</feature>
<dbReference type="OrthoDB" id="6105938at2759"/>
<reference evidence="8 9" key="1">
    <citation type="submission" date="2020-06" db="EMBL/GenBank/DDBJ databases">
        <authorList>
            <person name="Li R."/>
            <person name="Bekaert M."/>
        </authorList>
    </citation>
    <scope>NUCLEOTIDE SEQUENCE [LARGE SCALE GENOMIC DNA]</scope>
    <source>
        <strain evidence="9">wild</strain>
    </source>
</reference>
<dbReference type="SMART" id="SM00184">
    <property type="entry name" value="RING"/>
    <property type="match status" value="1"/>
</dbReference>